<dbReference type="KEGG" id="egt:105978158"/>
<keyword evidence="3" id="KW-1185">Reference proteome</keyword>
<dbReference type="PhylomeDB" id="A0A022PYR2"/>
<sequence>MGGNNRQKKSSSSFSLFGMFKGGKNSSRAKRGEEVRDEYVNAYKVYPSDEDRGRWVAEPGIDKKASAFISLTTDRWEKLGVANY</sequence>
<feature type="region of interest" description="Disordered" evidence="1">
    <location>
        <begin position="1"/>
        <end position="32"/>
    </location>
</feature>
<dbReference type="EMBL" id="KI632295">
    <property type="protein sequence ID" value="EYU19380.1"/>
    <property type="molecule type" value="Genomic_DNA"/>
</dbReference>
<reference evidence="2 3" key="1">
    <citation type="journal article" date="2013" name="Proc. Natl. Acad. Sci. U.S.A.">
        <title>Fine-scale variation in meiotic recombination in Mimulus inferred from population shotgun sequencing.</title>
        <authorList>
            <person name="Hellsten U."/>
            <person name="Wright K.M."/>
            <person name="Jenkins J."/>
            <person name="Shu S."/>
            <person name="Yuan Y."/>
            <person name="Wessler S.R."/>
            <person name="Schmutz J."/>
            <person name="Willis J.H."/>
            <person name="Rokhsar D.S."/>
        </authorList>
    </citation>
    <scope>NUCLEOTIDE SEQUENCE [LARGE SCALE GENOMIC DNA]</scope>
    <source>
        <strain evidence="3">cv. DUN x IM62</strain>
    </source>
</reference>
<dbReference type="OMA" id="GNNDEYW"/>
<dbReference type="Proteomes" id="UP000030748">
    <property type="component" value="Unassembled WGS sequence"/>
</dbReference>
<proteinExistence type="predicted"/>
<name>A0A022PYR2_ERYGU</name>
<evidence type="ECO:0000313" key="3">
    <source>
        <dbReference type="Proteomes" id="UP000030748"/>
    </source>
</evidence>
<dbReference type="PANTHER" id="PTHR33511">
    <property type="entry name" value="OS06G0632400 PROTEIN"/>
    <property type="match status" value="1"/>
</dbReference>
<gene>
    <name evidence="2" type="ORF">MIMGU_mgv1a020325mg</name>
</gene>
<dbReference type="OrthoDB" id="654716at2759"/>
<dbReference type="AlphaFoldDB" id="A0A022PYR2"/>
<protein>
    <submittedName>
        <fullName evidence="2">Uncharacterized protein</fullName>
    </submittedName>
</protein>
<evidence type="ECO:0000256" key="1">
    <source>
        <dbReference type="SAM" id="MobiDB-lite"/>
    </source>
</evidence>
<evidence type="ECO:0000313" key="2">
    <source>
        <dbReference type="EMBL" id="EYU19380.1"/>
    </source>
</evidence>
<dbReference type="eggNOG" id="ENOG502S6TA">
    <property type="taxonomic scope" value="Eukaryota"/>
</dbReference>
<accession>A0A022PYR2</accession>
<organism evidence="2 3">
    <name type="scientific">Erythranthe guttata</name>
    <name type="common">Yellow monkey flower</name>
    <name type="synonym">Mimulus guttatus</name>
    <dbReference type="NCBI Taxonomy" id="4155"/>
    <lineage>
        <taxon>Eukaryota</taxon>
        <taxon>Viridiplantae</taxon>
        <taxon>Streptophyta</taxon>
        <taxon>Embryophyta</taxon>
        <taxon>Tracheophyta</taxon>
        <taxon>Spermatophyta</taxon>
        <taxon>Magnoliopsida</taxon>
        <taxon>eudicotyledons</taxon>
        <taxon>Gunneridae</taxon>
        <taxon>Pentapetalae</taxon>
        <taxon>asterids</taxon>
        <taxon>lamiids</taxon>
        <taxon>Lamiales</taxon>
        <taxon>Phrymaceae</taxon>
        <taxon>Erythranthe</taxon>
    </lineage>
</organism>